<keyword evidence="3" id="KW-1185">Reference proteome</keyword>
<gene>
    <name evidence="2" type="ORF">MTR67_007462</name>
</gene>
<evidence type="ECO:0008006" key="4">
    <source>
        <dbReference type="Google" id="ProtNLM"/>
    </source>
</evidence>
<dbReference type="InterPro" id="IPR043128">
    <property type="entry name" value="Rev_trsase/Diguanyl_cyclase"/>
</dbReference>
<organism evidence="2 3">
    <name type="scientific">Solanum verrucosum</name>
    <dbReference type="NCBI Taxonomy" id="315347"/>
    <lineage>
        <taxon>Eukaryota</taxon>
        <taxon>Viridiplantae</taxon>
        <taxon>Streptophyta</taxon>
        <taxon>Embryophyta</taxon>
        <taxon>Tracheophyta</taxon>
        <taxon>Spermatophyta</taxon>
        <taxon>Magnoliopsida</taxon>
        <taxon>eudicotyledons</taxon>
        <taxon>Gunneridae</taxon>
        <taxon>Pentapetalae</taxon>
        <taxon>asterids</taxon>
        <taxon>lamiids</taxon>
        <taxon>Solanales</taxon>
        <taxon>Solanaceae</taxon>
        <taxon>Solanoideae</taxon>
        <taxon>Solaneae</taxon>
        <taxon>Solanum</taxon>
    </lineage>
</organism>
<dbReference type="Proteomes" id="UP001234989">
    <property type="component" value="Chromosome 2"/>
</dbReference>
<evidence type="ECO:0000256" key="1">
    <source>
        <dbReference type="SAM" id="MobiDB-lite"/>
    </source>
</evidence>
<dbReference type="InterPro" id="IPR050951">
    <property type="entry name" value="Retrovirus_Pol_polyprotein"/>
</dbReference>
<dbReference type="Gene3D" id="3.30.70.270">
    <property type="match status" value="1"/>
</dbReference>
<dbReference type="SUPFAM" id="SSF56672">
    <property type="entry name" value="DNA/RNA polymerases"/>
    <property type="match status" value="1"/>
</dbReference>
<evidence type="ECO:0000313" key="2">
    <source>
        <dbReference type="EMBL" id="WMV14077.1"/>
    </source>
</evidence>
<dbReference type="AlphaFoldDB" id="A0AAF0TAM5"/>
<dbReference type="PANTHER" id="PTHR37984">
    <property type="entry name" value="PROTEIN CBG26694"/>
    <property type="match status" value="1"/>
</dbReference>
<feature type="compositionally biased region" description="Low complexity" evidence="1">
    <location>
        <begin position="1"/>
        <end position="16"/>
    </location>
</feature>
<dbReference type="PANTHER" id="PTHR37984:SF5">
    <property type="entry name" value="PROTEIN NYNRIN-LIKE"/>
    <property type="match status" value="1"/>
</dbReference>
<reference evidence="2" key="1">
    <citation type="submission" date="2023-08" db="EMBL/GenBank/DDBJ databases">
        <title>A de novo genome assembly of Solanum verrucosum Schlechtendal, a Mexican diploid species geographically isolated from the other diploid A-genome species in potato relatives.</title>
        <authorList>
            <person name="Hosaka K."/>
        </authorList>
    </citation>
    <scope>NUCLEOTIDE SEQUENCE</scope>
    <source>
        <tissue evidence="2">Young leaves</tissue>
    </source>
</reference>
<protein>
    <recommendedName>
        <fullName evidence="4">Reverse transcriptase/retrotransposon-derived protein RNase H-like domain-containing protein</fullName>
    </recommendedName>
</protein>
<accession>A0AAF0TAM5</accession>
<name>A0AAF0TAM5_SOLVR</name>
<dbReference type="InterPro" id="IPR043502">
    <property type="entry name" value="DNA/RNA_pol_sf"/>
</dbReference>
<evidence type="ECO:0000313" key="3">
    <source>
        <dbReference type="Proteomes" id="UP001234989"/>
    </source>
</evidence>
<dbReference type="EMBL" id="CP133613">
    <property type="protein sequence ID" value="WMV14077.1"/>
    <property type="molecule type" value="Genomic_DNA"/>
</dbReference>
<proteinExistence type="predicted"/>
<sequence length="188" mass="20792">MEANTTPPTPASEPTSMPRSSAPATLLTQAMIYKMGHLTHSADVEASRVEAVVLSIKKRVIVVALAPIQEELRGKIEMITTHILTLDAFTMRLGGRDCEAEAKWCEHERIEAVKGFPRPTTSTNIKIVLGLASNYRRFVEGLSSIAALLARLTQKKAKFQWYDVGQKRFKELKAQLTSALVFILPEGT</sequence>
<feature type="region of interest" description="Disordered" evidence="1">
    <location>
        <begin position="1"/>
        <end position="21"/>
    </location>
</feature>